<dbReference type="SMART" id="SM00490">
    <property type="entry name" value="HELICc"/>
    <property type="match status" value="1"/>
</dbReference>
<dbReference type="GO" id="GO:0036297">
    <property type="term" value="P:interstrand cross-link repair"/>
    <property type="evidence" value="ECO:0007669"/>
    <property type="project" value="TreeGrafter"/>
</dbReference>
<sequence length="872" mass="94085">MTKESPPSESNVSRAGSKSRSKPSTDAAVSQHVELKTGTRAFDGSAGERPSIHNTVDWLAENEATVGGTLVNHRVMTGRSAQTTDVPLRPELSEAIRKKGIDQVYDHQAEAIRHARLRKHVTLATPTGSGKSLPYSILAAERALVDDARTLYIAPTRALINNQADDLYDFFQNVDSSLDAGRYTGGLSRHQKRRVRERQPHVLATTPDMINYSILPFAHKLWGWFLSNLDLIVIDEQHQYRGVFGSHVGVVLRRLRRLAKTFDADPTIVACSATIDNPRQHTVQLTGVDPADVHVVDQDTSAGGSTHWLFWQPPRGQQGQARSTHRTTARLAAALVERGLQTIVFTRSRQAAEQYAQVTARRLQRDGYPSLADDVAAYQAALSDERREELEAGLHSGDIRVVWSTNALEVGINIGNLDAVLVDGYPGTRMELFQQAGRAGRGTDPSIVGLVGGADPLDQYALDHPDDLLDGSVESVECNPQNPRVLTEHLPAAAAEAPLSTDDNTWFGDDLPKYVSALTDAGVLDRSLTSTDITWTYVPDGGPPPSQHVSLRSINSRSLRIVVTPDDQSPPDIPASNELDVLGELPLASGLRDAHPGAIYFHQGQRYRVIDIDLNPETPPGASGSASPIAWVEPTNATYTTSAVTDRTLTLQDADESRGLPGTADPEVATDGGDASADTAPPAVQLTELTVSETVVSYYTHQSGSLNGPVPIETDLPETELSSDGLVITIPPAIRDAFTEEHPNADDPDAPSPSFEGSLYALTNALLGVLPATVLCDRSDMRGLAISRLDTTGHPTIVLYDDHPGGVGLARSIFQHLEDALEFAQTRVADCECDEGCPACIHHPHDALSNQTLDKVGARLLAELLLDDTQAA</sequence>
<feature type="domain" description="Helicase ATP-binding" evidence="4">
    <location>
        <begin position="112"/>
        <end position="293"/>
    </location>
</feature>
<gene>
    <name evidence="6" type="ORF">SAMN04487946_11176</name>
</gene>
<accession>A0A1H3IZV1</accession>
<dbReference type="EMBL" id="FNPB01000011">
    <property type="protein sequence ID" value="SDY32839.1"/>
    <property type="molecule type" value="Genomic_DNA"/>
</dbReference>
<dbReference type="PANTHER" id="PTHR47957">
    <property type="entry name" value="ATP-DEPENDENT HELICASE HRQ1"/>
    <property type="match status" value="1"/>
</dbReference>
<reference evidence="7" key="1">
    <citation type="submission" date="2016-10" db="EMBL/GenBank/DDBJ databases">
        <authorList>
            <person name="Varghese N."/>
            <person name="Submissions S."/>
        </authorList>
    </citation>
    <scope>NUCLEOTIDE SEQUENCE [LARGE SCALE GENOMIC DNA]</scope>
    <source>
        <strain evidence="7">CGMCC 1.10118</strain>
    </source>
</reference>
<feature type="domain" description="Helicase C-terminal" evidence="5">
    <location>
        <begin position="327"/>
        <end position="484"/>
    </location>
</feature>
<dbReference type="AlphaFoldDB" id="A0A1H3IZV1"/>
<keyword evidence="2" id="KW-0067">ATP-binding</keyword>
<dbReference type="GO" id="GO:0043138">
    <property type="term" value="F:3'-5' DNA helicase activity"/>
    <property type="evidence" value="ECO:0007669"/>
    <property type="project" value="TreeGrafter"/>
</dbReference>
<dbReference type="OrthoDB" id="36796at2157"/>
<evidence type="ECO:0000313" key="6">
    <source>
        <dbReference type="EMBL" id="SDY32839.1"/>
    </source>
</evidence>
<dbReference type="InterPro" id="IPR011545">
    <property type="entry name" value="DEAD/DEAH_box_helicase_dom"/>
</dbReference>
<dbReference type="PROSITE" id="PS51192">
    <property type="entry name" value="HELICASE_ATP_BIND_1"/>
    <property type="match status" value="1"/>
</dbReference>
<dbReference type="CDD" id="cd17923">
    <property type="entry name" value="DEXHc_Hrq1-like"/>
    <property type="match status" value="1"/>
</dbReference>
<organism evidence="6 7">
    <name type="scientific">Halobellus clavatus</name>
    <dbReference type="NCBI Taxonomy" id="660517"/>
    <lineage>
        <taxon>Archaea</taxon>
        <taxon>Methanobacteriati</taxon>
        <taxon>Methanobacteriota</taxon>
        <taxon>Stenosarchaea group</taxon>
        <taxon>Halobacteria</taxon>
        <taxon>Halobacteriales</taxon>
        <taxon>Haloferacaceae</taxon>
        <taxon>Halobellus</taxon>
    </lineage>
</organism>
<evidence type="ECO:0000256" key="1">
    <source>
        <dbReference type="ARBA" id="ARBA00022741"/>
    </source>
</evidence>
<dbReference type="SUPFAM" id="SSF52540">
    <property type="entry name" value="P-loop containing nucleoside triphosphate hydrolases"/>
    <property type="match status" value="1"/>
</dbReference>
<protein>
    <submittedName>
        <fullName evidence="6">DEAD/DEAH box helicase domain-containing protein</fullName>
    </submittedName>
</protein>
<dbReference type="Pfam" id="PF00270">
    <property type="entry name" value="DEAD"/>
    <property type="match status" value="1"/>
</dbReference>
<evidence type="ECO:0000259" key="5">
    <source>
        <dbReference type="PROSITE" id="PS51194"/>
    </source>
</evidence>
<keyword evidence="6" id="KW-0378">Hydrolase</keyword>
<dbReference type="Gene3D" id="3.40.50.300">
    <property type="entry name" value="P-loop containing nucleotide triphosphate hydrolases"/>
    <property type="match status" value="2"/>
</dbReference>
<dbReference type="GO" id="GO:0003676">
    <property type="term" value="F:nucleic acid binding"/>
    <property type="evidence" value="ECO:0007669"/>
    <property type="project" value="InterPro"/>
</dbReference>
<dbReference type="InterPro" id="IPR014001">
    <property type="entry name" value="Helicase_ATP-bd"/>
</dbReference>
<dbReference type="RefSeq" id="WP_089768583.1">
    <property type="nucleotide sequence ID" value="NZ_FNPB01000011.1"/>
</dbReference>
<dbReference type="Pfam" id="PF09369">
    <property type="entry name" value="MZB"/>
    <property type="match status" value="1"/>
</dbReference>
<dbReference type="Pfam" id="PF00271">
    <property type="entry name" value="Helicase_C"/>
    <property type="match status" value="1"/>
</dbReference>
<dbReference type="InterPro" id="IPR018973">
    <property type="entry name" value="MZB"/>
</dbReference>
<feature type="region of interest" description="Disordered" evidence="3">
    <location>
        <begin position="651"/>
        <end position="681"/>
    </location>
</feature>
<dbReference type="PROSITE" id="PS51194">
    <property type="entry name" value="HELICASE_CTER"/>
    <property type="match status" value="1"/>
</dbReference>
<feature type="region of interest" description="Disordered" evidence="3">
    <location>
        <begin position="1"/>
        <end position="31"/>
    </location>
</feature>
<keyword evidence="1" id="KW-0547">Nucleotide-binding</keyword>
<dbReference type="CDD" id="cd18797">
    <property type="entry name" value="SF2_C_Hrq"/>
    <property type="match status" value="1"/>
</dbReference>
<keyword evidence="6" id="KW-0347">Helicase</keyword>
<keyword evidence="7" id="KW-1185">Reference proteome</keyword>
<proteinExistence type="predicted"/>
<name>A0A1H3IZV1_9EURY</name>
<dbReference type="InterPro" id="IPR001650">
    <property type="entry name" value="Helicase_C-like"/>
</dbReference>
<dbReference type="PANTHER" id="PTHR47957:SF3">
    <property type="entry name" value="ATP-DEPENDENT HELICASE HRQ1"/>
    <property type="match status" value="1"/>
</dbReference>
<dbReference type="Pfam" id="PF22982">
    <property type="entry name" value="WHD_HRQ1"/>
    <property type="match status" value="1"/>
</dbReference>
<dbReference type="GO" id="GO:0005524">
    <property type="term" value="F:ATP binding"/>
    <property type="evidence" value="ECO:0007669"/>
    <property type="project" value="UniProtKB-KW"/>
</dbReference>
<evidence type="ECO:0000256" key="2">
    <source>
        <dbReference type="ARBA" id="ARBA00022840"/>
    </source>
</evidence>
<dbReference type="SMART" id="SM00487">
    <property type="entry name" value="DEXDc"/>
    <property type="match status" value="1"/>
</dbReference>
<evidence type="ECO:0000256" key="3">
    <source>
        <dbReference type="SAM" id="MobiDB-lite"/>
    </source>
</evidence>
<evidence type="ECO:0000313" key="7">
    <source>
        <dbReference type="Proteomes" id="UP000199170"/>
    </source>
</evidence>
<dbReference type="Proteomes" id="UP000199170">
    <property type="component" value="Unassembled WGS sequence"/>
</dbReference>
<feature type="compositionally biased region" description="Polar residues" evidence="3">
    <location>
        <begin position="1"/>
        <end position="28"/>
    </location>
</feature>
<feature type="compositionally biased region" description="Low complexity" evidence="3">
    <location>
        <begin position="669"/>
        <end position="681"/>
    </location>
</feature>
<dbReference type="InterPro" id="IPR027417">
    <property type="entry name" value="P-loop_NTPase"/>
</dbReference>
<evidence type="ECO:0000259" key="4">
    <source>
        <dbReference type="PROSITE" id="PS51192"/>
    </source>
</evidence>
<dbReference type="GO" id="GO:0006289">
    <property type="term" value="P:nucleotide-excision repair"/>
    <property type="evidence" value="ECO:0007669"/>
    <property type="project" value="TreeGrafter"/>
</dbReference>
<dbReference type="STRING" id="660517.SAMN04487946_11176"/>
<dbReference type="InterPro" id="IPR055227">
    <property type="entry name" value="HRQ1_WHD"/>
</dbReference>